<dbReference type="EMBL" id="OOIL02006652">
    <property type="protein sequence ID" value="VFQ99327.1"/>
    <property type="molecule type" value="Genomic_DNA"/>
</dbReference>
<evidence type="ECO:0000313" key="2">
    <source>
        <dbReference type="EMBL" id="VFQ99327.1"/>
    </source>
</evidence>
<keyword evidence="1" id="KW-0472">Membrane</keyword>
<name>A0A484NFS4_9ASTE</name>
<evidence type="ECO:0000256" key="1">
    <source>
        <dbReference type="SAM" id="Phobius"/>
    </source>
</evidence>
<dbReference type="Proteomes" id="UP000595140">
    <property type="component" value="Unassembled WGS sequence"/>
</dbReference>
<reference evidence="2 3" key="1">
    <citation type="submission" date="2018-04" db="EMBL/GenBank/DDBJ databases">
        <authorList>
            <person name="Vogel A."/>
        </authorList>
    </citation>
    <scope>NUCLEOTIDE SEQUENCE [LARGE SCALE GENOMIC DNA]</scope>
</reference>
<accession>A0A484NFS4</accession>
<gene>
    <name evidence="2" type="ORF">CCAM_LOCUS41103</name>
</gene>
<sequence>MNQNAIARAQQPESRFTIEKLKKNGAEEFLGKDIADPLVAFDGSSADYELTIALPEEYMSTTSRQDFGFMYEQAKEVVRTKVGSRRLIRSQQSLVTLGRTVPQTQGTSFRPPRRRARQRLLVSRRVSLPQLAPNSSVSNIRTAAACGAALGSRIGQDICSTSFRCNIFATDFCNDVYDAFYLQQSFATDYRCKMFATVICSIRLCCSFLLFIVFLLCLFLAASLFSWIAAMYVVRCPRVMLALGLPNAPLHYRDAAGILPP</sequence>
<dbReference type="AlphaFoldDB" id="A0A484NFS4"/>
<keyword evidence="3" id="KW-1185">Reference proteome</keyword>
<keyword evidence="1" id="KW-0812">Transmembrane</keyword>
<proteinExistence type="predicted"/>
<organism evidence="2 3">
    <name type="scientific">Cuscuta campestris</name>
    <dbReference type="NCBI Taxonomy" id="132261"/>
    <lineage>
        <taxon>Eukaryota</taxon>
        <taxon>Viridiplantae</taxon>
        <taxon>Streptophyta</taxon>
        <taxon>Embryophyta</taxon>
        <taxon>Tracheophyta</taxon>
        <taxon>Spermatophyta</taxon>
        <taxon>Magnoliopsida</taxon>
        <taxon>eudicotyledons</taxon>
        <taxon>Gunneridae</taxon>
        <taxon>Pentapetalae</taxon>
        <taxon>asterids</taxon>
        <taxon>lamiids</taxon>
        <taxon>Solanales</taxon>
        <taxon>Convolvulaceae</taxon>
        <taxon>Cuscuteae</taxon>
        <taxon>Cuscuta</taxon>
        <taxon>Cuscuta subgen. Grammica</taxon>
        <taxon>Cuscuta sect. Cleistogrammica</taxon>
    </lineage>
</organism>
<feature type="transmembrane region" description="Helical" evidence="1">
    <location>
        <begin position="208"/>
        <end position="234"/>
    </location>
</feature>
<evidence type="ECO:0000313" key="3">
    <source>
        <dbReference type="Proteomes" id="UP000595140"/>
    </source>
</evidence>
<keyword evidence="1" id="KW-1133">Transmembrane helix</keyword>
<protein>
    <submittedName>
        <fullName evidence="2">Uncharacterized protein</fullName>
    </submittedName>
</protein>